<dbReference type="AlphaFoldDB" id="A0A7G9RX31"/>
<dbReference type="InterPro" id="IPR009459">
    <property type="entry name" value="MucBP_dom"/>
</dbReference>
<evidence type="ECO:0000313" key="5">
    <source>
        <dbReference type="EMBL" id="QNN60156.1"/>
    </source>
</evidence>
<evidence type="ECO:0000313" key="6">
    <source>
        <dbReference type="Proteomes" id="UP000515928"/>
    </source>
</evidence>
<feature type="chain" id="PRO_5028928039" evidence="3">
    <location>
        <begin position="25"/>
        <end position="635"/>
    </location>
</feature>
<gene>
    <name evidence="5" type="ORF">H9L01_07215</name>
</gene>
<name>A0A7G9RX31_9FIRM</name>
<reference evidence="5 6" key="1">
    <citation type="submission" date="2020-08" db="EMBL/GenBank/DDBJ databases">
        <title>Genome sequence of Erysipelothrix inopinata DSM 15511T.</title>
        <authorList>
            <person name="Hyun D.-W."/>
            <person name="Bae J.-W."/>
        </authorList>
    </citation>
    <scope>NUCLEOTIDE SEQUENCE [LARGE SCALE GENOMIC DNA]</scope>
    <source>
        <strain evidence="5 6">DSM 15511</strain>
    </source>
</reference>
<keyword evidence="3" id="KW-0732">Signal</keyword>
<dbReference type="EMBL" id="CP060715">
    <property type="protein sequence ID" value="QNN60156.1"/>
    <property type="molecule type" value="Genomic_DNA"/>
</dbReference>
<sequence>MKKFTLNFLTIILVFACVGINASADTIDTPPSKNNVTRLSEDKLHIIYKNKHGEIIGEEYVSKGSSQNLPHSTLEIPGYINPYFVFIPLDKVVNNEYIIVYEDAIYYLDIIAVDEKGKELKRFEFTGKYNEKKTITLPDYSNYTPLNKTFEYTFKEHKEMTVLYEFKTFTINFFFQDSIDNEVIGNSTVIGKYGSRVTIPFPEIEGYHHLTDSIEQIILGNDLKFFPYYRKDITLNIQYRLEDGTLMHSDSLTQLYKTDYSIEPKSFFGYEISESSLPLEGTMPAKDSEIKINLVPKTLTNTIRYYNDLGEIVLEKPIVGKYLDYVDVNLPEIEGYNKPTQNETYQLAEFDKFVDSSHVYQRKSINITTNYVLDNGDIIHNTKKSQLFNSNYTIVPEDLYGYNLNVENVILSGKTPSEDLVVSIPVTPKKISSTLQFKDELGNVIYEQAVNGFYNDLVQIELPIIAGYNELDSKIIEYRLVSLDENIVSSIVYFRKDINIQLNYKLKDGTIISNQQSVVKFKDIYKFILELPKNYHLVEILDISKLEGIAPDNDISIDLFIEPNKEIPETPTSGSDIDPIIGKNNTNSEITDSPLADKFLPSTGVTSYLIISVSVVILGTLLLVLHKIKKEKNTI</sequence>
<keyword evidence="6" id="KW-1185">Reference proteome</keyword>
<feature type="domain" description="MucBP" evidence="4">
    <location>
        <begin position="236"/>
        <end position="290"/>
    </location>
</feature>
<proteinExistence type="predicted"/>
<feature type="domain" description="MucBP" evidence="4">
    <location>
        <begin position="366"/>
        <end position="407"/>
    </location>
</feature>
<keyword evidence="2" id="KW-1133">Transmembrane helix</keyword>
<keyword evidence="2" id="KW-0812">Transmembrane</keyword>
<accession>A0A7G9RX31</accession>
<evidence type="ECO:0000256" key="3">
    <source>
        <dbReference type="SAM" id="SignalP"/>
    </source>
</evidence>
<protein>
    <submittedName>
        <fullName evidence="5">MucBP domain-containing protein</fullName>
    </submittedName>
</protein>
<dbReference type="Proteomes" id="UP000515928">
    <property type="component" value="Chromosome"/>
</dbReference>
<evidence type="ECO:0000259" key="4">
    <source>
        <dbReference type="Pfam" id="PF06458"/>
    </source>
</evidence>
<keyword evidence="1" id="KW-0677">Repeat</keyword>
<keyword evidence="2" id="KW-0472">Membrane</keyword>
<evidence type="ECO:0000256" key="1">
    <source>
        <dbReference type="ARBA" id="ARBA00022737"/>
    </source>
</evidence>
<dbReference type="RefSeq" id="WP_187533288.1">
    <property type="nucleotide sequence ID" value="NZ_CBCSHU010000011.1"/>
</dbReference>
<evidence type="ECO:0000256" key="2">
    <source>
        <dbReference type="SAM" id="Phobius"/>
    </source>
</evidence>
<feature type="signal peptide" evidence="3">
    <location>
        <begin position="1"/>
        <end position="24"/>
    </location>
</feature>
<feature type="domain" description="MucBP" evidence="4">
    <location>
        <begin position="173"/>
        <end position="210"/>
    </location>
</feature>
<organism evidence="5 6">
    <name type="scientific">Erysipelothrix inopinata</name>
    <dbReference type="NCBI Taxonomy" id="225084"/>
    <lineage>
        <taxon>Bacteria</taxon>
        <taxon>Bacillati</taxon>
        <taxon>Bacillota</taxon>
        <taxon>Erysipelotrichia</taxon>
        <taxon>Erysipelotrichales</taxon>
        <taxon>Erysipelotrichaceae</taxon>
        <taxon>Erysipelothrix</taxon>
    </lineage>
</organism>
<dbReference type="Pfam" id="PF06458">
    <property type="entry name" value="MucBP"/>
    <property type="match status" value="3"/>
</dbReference>
<dbReference type="KEGG" id="eio:H9L01_07215"/>
<feature type="transmembrane region" description="Helical" evidence="2">
    <location>
        <begin position="605"/>
        <end position="625"/>
    </location>
</feature>
<dbReference type="PROSITE" id="PS51257">
    <property type="entry name" value="PROKAR_LIPOPROTEIN"/>
    <property type="match status" value="1"/>
</dbReference>